<dbReference type="SUPFAM" id="SSF88659">
    <property type="entry name" value="Sigma3 and sigma4 domains of RNA polymerase sigma factors"/>
    <property type="match status" value="1"/>
</dbReference>
<evidence type="ECO:0000313" key="2">
    <source>
        <dbReference type="Proteomes" id="UP000592181"/>
    </source>
</evidence>
<evidence type="ECO:0008006" key="3">
    <source>
        <dbReference type="Google" id="ProtNLM"/>
    </source>
</evidence>
<dbReference type="EMBL" id="JACBZX010000001">
    <property type="protein sequence ID" value="NYG38526.1"/>
    <property type="molecule type" value="Genomic_DNA"/>
</dbReference>
<evidence type="ECO:0000313" key="1">
    <source>
        <dbReference type="EMBL" id="NYG38526.1"/>
    </source>
</evidence>
<keyword evidence="2" id="KW-1185">Reference proteome</keyword>
<comment type="caution">
    <text evidence="1">The sequence shown here is derived from an EMBL/GenBank/DDBJ whole genome shotgun (WGS) entry which is preliminary data.</text>
</comment>
<reference evidence="1 2" key="1">
    <citation type="submission" date="2020-07" db="EMBL/GenBank/DDBJ databases">
        <title>Sequencing the genomes of 1000 actinobacteria strains.</title>
        <authorList>
            <person name="Klenk H.-P."/>
        </authorList>
    </citation>
    <scope>NUCLEOTIDE SEQUENCE [LARGE SCALE GENOMIC DNA]</scope>
    <source>
        <strain evidence="1 2">DSM 24723</strain>
    </source>
</reference>
<dbReference type="InterPro" id="IPR032580">
    <property type="entry name" value="SatD"/>
</dbReference>
<dbReference type="RefSeq" id="WP_179463705.1">
    <property type="nucleotide sequence ID" value="NZ_JACBZX010000001.1"/>
</dbReference>
<proteinExistence type="predicted"/>
<dbReference type="InterPro" id="IPR036388">
    <property type="entry name" value="WH-like_DNA-bd_sf"/>
</dbReference>
<dbReference type="AlphaFoldDB" id="A0A852X692"/>
<name>A0A852X692_9MICO</name>
<dbReference type="Pfam" id="PF16264">
    <property type="entry name" value="SatD"/>
    <property type="match status" value="1"/>
</dbReference>
<dbReference type="InterPro" id="IPR013324">
    <property type="entry name" value="RNA_pol_sigma_r3/r4-like"/>
</dbReference>
<dbReference type="Proteomes" id="UP000592181">
    <property type="component" value="Unassembled WGS sequence"/>
</dbReference>
<protein>
    <recommendedName>
        <fullName evidence="3">SatD family (SatD)</fullName>
    </recommendedName>
</protein>
<gene>
    <name evidence="1" type="ORF">BJY28_002995</name>
</gene>
<sequence length="229" mass="24110">MSEMKAVAVATLIGDVVGSRRSPDRAALHRRLTAALAEVAADDGVLEPPRVTVGDELQATYATLGAALQATWRLRAALAPEVDMRFGLGWGPVTALDDEIQDGPGWWDAREAITAVAQEQRQQAWTGLRTAYRSRADDAPDPAAVDAALRCRDYLAGSLDDRSRQILEGLMAGRTQSDIAAEQGISPSAVSQRYRGEVGVLMQVIASLASVGAGTDGTTAPGRSTEPGA</sequence>
<organism evidence="1 2">
    <name type="scientific">Janibacter alkaliphilus</name>
    <dbReference type="NCBI Taxonomy" id="1069963"/>
    <lineage>
        <taxon>Bacteria</taxon>
        <taxon>Bacillati</taxon>
        <taxon>Actinomycetota</taxon>
        <taxon>Actinomycetes</taxon>
        <taxon>Micrococcales</taxon>
        <taxon>Intrasporangiaceae</taxon>
        <taxon>Janibacter</taxon>
    </lineage>
</organism>
<dbReference type="Gene3D" id="1.10.10.10">
    <property type="entry name" value="Winged helix-like DNA-binding domain superfamily/Winged helix DNA-binding domain"/>
    <property type="match status" value="1"/>
</dbReference>
<accession>A0A852X692</accession>